<dbReference type="KEGG" id="cre:CHLRE_02g142366v5"/>
<feature type="region of interest" description="Disordered" evidence="1">
    <location>
        <begin position="554"/>
        <end position="577"/>
    </location>
</feature>
<dbReference type="Pfam" id="PF05548">
    <property type="entry name" value="Peptidase_M11"/>
    <property type="match status" value="1"/>
</dbReference>
<protein>
    <recommendedName>
        <fullName evidence="3">Peptidase M11 gametolysin domain-containing protein</fullName>
    </recommendedName>
</protein>
<reference evidence="4 5" key="1">
    <citation type="journal article" date="2007" name="Science">
        <title>The Chlamydomonas genome reveals the evolution of key animal and plant functions.</title>
        <authorList>
            <person name="Merchant S.S."/>
            <person name="Prochnik S.E."/>
            <person name="Vallon O."/>
            <person name="Harris E.H."/>
            <person name="Karpowicz S.J."/>
            <person name="Witman G.B."/>
            <person name="Terry A."/>
            <person name="Salamov A."/>
            <person name="Fritz-Laylin L.K."/>
            <person name="Marechal-Drouard L."/>
            <person name="Marshall W.F."/>
            <person name="Qu L.H."/>
            <person name="Nelson D.R."/>
            <person name="Sanderfoot A.A."/>
            <person name="Spalding M.H."/>
            <person name="Kapitonov V.V."/>
            <person name="Ren Q."/>
            <person name="Ferris P."/>
            <person name="Lindquist E."/>
            <person name="Shapiro H."/>
            <person name="Lucas S.M."/>
            <person name="Grimwood J."/>
            <person name="Schmutz J."/>
            <person name="Cardol P."/>
            <person name="Cerutti H."/>
            <person name="Chanfreau G."/>
            <person name="Chen C.L."/>
            <person name="Cognat V."/>
            <person name="Croft M.T."/>
            <person name="Dent R."/>
            <person name="Dutcher S."/>
            <person name="Fernandez E."/>
            <person name="Fukuzawa H."/>
            <person name="Gonzalez-Ballester D."/>
            <person name="Gonzalez-Halphen D."/>
            <person name="Hallmann A."/>
            <person name="Hanikenne M."/>
            <person name="Hippler M."/>
            <person name="Inwood W."/>
            <person name="Jabbari K."/>
            <person name="Kalanon M."/>
            <person name="Kuras R."/>
            <person name="Lefebvre P.A."/>
            <person name="Lemaire S.D."/>
            <person name="Lobanov A.V."/>
            <person name="Lohr M."/>
            <person name="Manuell A."/>
            <person name="Meier I."/>
            <person name="Mets L."/>
            <person name="Mittag M."/>
            <person name="Mittelmeier T."/>
            <person name="Moroney J.V."/>
            <person name="Moseley J."/>
            <person name="Napoli C."/>
            <person name="Nedelcu A.M."/>
            <person name="Niyogi K."/>
            <person name="Novoselov S.V."/>
            <person name="Paulsen I.T."/>
            <person name="Pazour G."/>
            <person name="Purton S."/>
            <person name="Ral J.P."/>
            <person name="Riano-Pachon D.M."/>
            <person name="Riekhof W."/>
            <person name="Rymarquis L."/>
            <person name="Schroda M."/>
            <person name="Stern D."/>
            <person name="Umen J."/>
            <person name="Willows R."/>
            <person name="Wilson N."/>
            <person name="Zimmer S.L."/>
            <person name="Allmer J."/>
            <person name="Balk J."/>
            <person name="Bisova K."/>
            <person name="Chen C.J."/>
            <person name="Elias M."/>
            <person name="Gendler K."/>
            <person name="Hauser C."/>
            <person name="Lamb M.R."/>
            <person name="Ledford H."/>
            <person name="Long J.C."/>
            <person name="Minagawa J."/>
            <person name="Page M.D."/>
            <person name="Pan J."/>
            <person name="Pootakham W."/>
            <person name="Roje S."/>
            <person name="Rose A."/>
            <person name="Stahlberg E."/>
            <person name="Terauchi A.M."/>
            <person name="Yang P."/>
            <person name="Ball S."/>
            <person name="Bowler C."/>
            <person name="Dieckmann C.L."/>
            <person name="Gladyshev V.N."/>
            <person name="Green P."/>
            <person name="Jorgensen R."/>
            <person name="Mayfield S."/>
            <person name="Mueller-Roeber B."/>
            <person name="Rajamani S."/>
            <person name="Sayre R.T."/>
            <person name="Brokstein P."/>
            <person name="Dubchak I."/>
            <person name="Goodstein D."/>
            <person name="Hornick L."/>
            <person name="Huang Y.W."/>
            <person name="Jhaveri J."/>
            <person name="Luo Y."/>
            <person name="Martinez D."/>
            <person name="Ngau W.C."/>
            <person name="Otillar B."/>
            <person name="Poliakov A."/>
            <person name="Porter A."/>
            <person name="Szajkowski L."/>
            <person name="Werner G."/>
            <person name="Zhou K."/>
            <person name="Grigoriev I.V."/>
            <person name="Rokhsar D.S."/>
            <person name="Grossman A.R."/>
        </authorList>
    </citation>
    <scope>NUCLEOTIDE SEQUENCE [LARGE SCALE GENOMIC DNA]</scope>
    <source>
        <strain evidence="5">CC-503</strain>
    </source>
</reference>
<evidence type="ECO:0000256" key="1">
    <source>
        <dbReference type="SAM" id="MobiDB-lite"/>
    </source>
</evidence>
<accession>A0A2K3E4D1</accession>
<gene>
    <name evidence="4" type="ORF">CHLRE_02g142366v5</name>
</gene>
<dbReference type="InterPro" id="IPR008752">
    <property type="entry name" value="Peptidase_M11"/>
</dbReference>
<keyword evidence="5" id="KW-1185">Reference proteome</keyword>
<evidence type="ECO:0000313" key="4">
    <source>
        <dbReference type="EMBL" id="PNW87658.1"/>
    </source>
</evidence>
<sequence>MRTMIAAMTTPRGMASALLACIWMLTAVLAQPRVTTGVLDIFSALYIDQQDPACSGIHIETDYVYITPKLDTEENPAWSEVISGSNIIGDGSDGGFNIRTGDFVEVVYAANTSRVTGRRMLLSDQPAVLDFQIIQPGSPKEVFTGDPIQVSSYIYVINTCGWPQSTTTDKLRQLYFTGSQNIQDYHSTCSYNKVFFPEANTRIFDNINVPCSGTVQSGVLKYNYDSSNSCGAAEQFAWRMAGEDLARSLGYGPEMDSTQRRRLVVVLPTSVKCGWAGLGSVGCSGRSCSVYIKGGYANSLLVHMHELGHTQGLSHAGRGLDEYGDKSDIMGTAGSSPGYLCMNAGNQLRVGWNAPLATLTPPLADFSIVGRLLDGTRTEPGRWELPAAAGTDTNHLLLDFNSRGGQAFPNAFLSFRARGSGFDSILSADMNNKVLVHFFNGSASERDYNRTLLVGVLGAGQAFTSPFLNPAGGVKQYGGGWKVTVIWIQNGKSALIQMCRMYAPEVAKAAPTTAPAAEAAPPTPSWSAHLGAACSGCRNGSAASYEVQRHGLPCRQRNGGLPPPQLHQRKGIPRAFM</sequence>
<dbReference type="AlphaFoldDB" id="A0A2K3E4D1"/>
<dbReference type="ExpressionAtlas" id="A0A2K3E4D1">
    <property type="expression patterns" value="baseline"/>
</dbReference>
<evidence type="ECO:0000259" key="3">
    <source>
        <dbReference type="Pfam" id="PF05548"/>
    </source>
</evidence>
<dbReference type="OrthoDB" id="536640at2759"/>
<proteinExistence type="predicted"/>
<dbReference type="SUPFAM" id="SSF55486">
    <property type="entry name" value="Metalloproteases ('zincins'), catalytic domain"/>
    <property type="match status" value="1"/>
</dbReference>
<evidence type="ECO:0000256" key="2">
    <source>
        <dbReference type="SAM" id="SignalP"/>
    </source>
</evidence>
<feature type="domain" description="Peptidase M11 gametolysin" evidence="3">
    <location>
        <begin position="150"/>
        <end position="469"/>
    </location>
</feature>
<dbReference type="RefSeq" id="XP_042927909.1">
    <property type="nucleotide sequence ID" value="XM_043060153.1"/>
</dbReference>
<name>A0A2K3E4D1_CHLRE</name>
<dbReference type="EMBL" id="CM008963">
    <property type="protein sequence ID" value="PNW87658.1"/>
    <property type="molecule type" value="Genomic_DNA"/>
</dbReference>
<dbReference type="InParanoid" id="A0A2K3E4D1"/>
<organism evidence="4 5">
    <name type="scientific">Chlamydomonas reinhardtii</name>
    <name type="common">Chlamydomonas smithii</name>
    <dbReference type="NCBI Taxonomy" id="3055"/>
    <lineage>
        <taxon>Eukaryota</taxon>
        <taxon>Viridiplantae</taxon>
        <taxon>Chlorophyta</taxon>
        <taxon>core chlorophytes</taxon>
        <taxon>Chlorophyceae</taxon>
        <taxon>CS clade</taxon>
        <taxon>Chlamydomonadales</taxon>
        <taxon>Chlamydomonadaceae</taxon>
        <taxon>Chlamydomonas</taxon>
    </lineage>
</organism>
<dbReference type="GeneID" id="5726044"/>
<dbReference type="Gramene" id="PNW87658">
    <property type="protein sequence ID" value="PNW87658"/>
    <property type="gene ID" value="CHLRE_02g142366v5"/>
</dbReference>
<keyword evidence="2" id="KW-0732">Signal</keyword>
<dbReference type="Proteomes" id="UP000006906">
    <property type="component" value="Chromosome 2"/>
</dbReference>
<feature type="compositionally biased region" description="Basic residues" evidence="1">
    <location>
        <begin position="567"/>
        <end position="577"/>
    </location>
</feature>
<feature type="signal peptide" evidence="2">
    <location>
        <begin position="1"/>
        <end position="30"/>
    </location>
</feature>
<feature type="chain" id="PRO_5014451876" description="Peptidase M11 gametolysin domain-containing protein" evidence="2">
    <location>
        <begin position="31"/>
        <end position="577"/>
    </location>
</feature>
<evidence type="ECO:0000313" key="5">
    <source>
        <dbReference type="Proteomes" id="UP000006906"/>
    </source>
</evidence>